<comment type="similarity">
    <text evidence="1">Belongs to the JAKMIP family.</text>
</comment>
<evidence type="ECO:0000259" key="5">
    <source>
        <dbReference type="Pfam" id="PF16034"/>
    </source>
</evidence>
<evidence type="ECO:0000313" key="7">
    <source>
        <dbReference type="Proteomes" id="UP001163046"/>
    </source>
</evidence>
<keyword evidence="6" id="KW-0418">Kinase</keyword>
<dbReference type="InterPro" id="IPR024836">
    <property type="entry name" value="JAKMIP"/>
</dbReference>
<dbReference type="EMBL" id="MU827782">
    <property type="protein sequence ID" value="KAJ7336674.1"/>
    <property type="molecule type" value="Genomic_DNA"/>
</dbReference>
<dbReference type="PANTHER" id="PTHR18935">
    <property type="entry name" value="GOLGIN SUBFAMILY A MEMBER 4-LIKE ISOFORM X1"/>
    <property type="match status" value="1"/>
</dbReference>
<dbReference type="Pfam" id="PF16034">
    <property type="entry name" value="JAKMIP_CC3"/>
    <property type="match status" value="1"/>
</dbReference>
<organism evidence="6 7">
    <name type="scientific">Desmophyllum pertusum</name>
    <dbReference type="NCBI Taxonomy" id="174260"/>
    <lineage>
        <taxon>Eukaryota</taxon>
        <taxon>Metazoa</taxon>
        <taxon>Cnidaria</taxon>
        <taxon>Anthozoa</taxon>
        <taxon>Hexacorallia</taxon>
        <taxon>Scleractinia</taxon>
        <taxon>Caryophylliina</taxon>
        <taxon>Caryophylliidae</taxon>
        <taxon>Desmophyllum</taxon>
    </lineage>
</organism>
<evidence type="ECO:0000313" key="6">
    <source>
        <dbReference type="EMBL" id="KAJ7336674.1"/>
    </source>
</evidence>
<feature type="region of interest" description="Disordered" evidence="4">
    <location>
        <begin position="620"/>
        <end position="647"/>
    </location>
</feature>
<dbReference type="GO" id="GO:0008017">
    <property type="term" value="F:microtubule binding"/>
    <property type="evidence" value="ECO:0007669"/>
    <property type="project" value="InterPro"/>
</dbReference>
<dbReference type="AlphaFoldDB" id="A0A9W9YE69"/>
<sequence length="1224" mass="142256">MSRSQSWKNLAPEGEKAVDLRRASSQPLYTPQTTTASESNFVASNSSFKSSMEDMRRRIVHLNKELEQERMHSKNLKRDKALEVRQVRDEEQRKAVAMQADLRSKLHKEKMNELTSLRDQLHKEKEKDIVQIIRQKDETFRSAQQAWAKEKDELKSKVRNELRGEAREDTKREFEKERGRLEQDIADLHRQKRELEDTLKLVQGADKRKIDDIRRIHHEHESELEKFKRNSWQESRQQMAEIRQLLNIIEQLEKKLGLEAGHSMRLRLEKDSLSDMLKKSSTFDAWDRMMSSSVKDDQVTPPGTPDSKGGSQELRMLQRKNVELSSLVRKLDEKNQQLATRNAELLAELEKLEKDNRDKTRKLERKNGDLAQTNKRLESRNKMLLDEVKALKKTLTGRKDNSAKPRGRTSKEQDELGNLRAQMREQTRNIADLKQSLMEKDRRIELLRGRKKKSKRQPASLTSLSADFLPVTDDDALSVHSDFSEASEMSSSDDVDSKRIKKLAKELLALERAYALLQAHVGSAVDAERDEMDKQQLQSDLLQSQTRIHELERMMNDSGQGTGSEEMTQIQADNKALYQKLVTAEKSRDEAQGELSKYTEHMRDLQDQRDLLEFELEEMSQLSTAGSEDWDPRRPRSSLDASPSLRMMNNDPAVLSLEEIKACLEELETEKENVLSPVQQNALKQAREMLESMAEKINHMEITESALRDKVRDLDLGYNSESMKSEFDESRSLSVITCDRETLTDLQWGELDDLESFYREQRLEGMDDLRHADLAVPTEDSCCMTDLIWEDLVSMENMYRKYVNGFPERLAANGGQFDVEKDDKECMTDMVWQDLEELEETYRNLLEDLSPPDFTDGKGKGEVEKVDNETMTDLDREELEELESSYQRYLDETPPVKSRDDRETMTEIIWEELVQQANNDIYLSISNEISEKTKEKEGHKNEVGIMTDLVLTELAEMESKYLECIENDVESKFDAEKEAVVMLSSVDLVETLPEIVLDTFPEDGTSTKDQCEMTDLKLDDIVNLQDKCYVYERDVEQLENKLAQFDVETLTLQEKCSGYERDIEELQKKIALFEVEKDEKSSSTEMSFTELTWNDIVNLQEKCSGYERDIEELEKKIALFDVEKDEKSSSTEMSFTELTWNDIVNLQEKCSGYERDIEELEKKIALFDVEKDEKGSSTEMSFTELTWNNIINLQTKCSDYECHIEKLEKNLPTLTFKGRKEQFH</sequence>
<feature type="domain" description="Janus kinase and microtubule-interacting protein C-terminal" evidence="5">
    <location>
        <begin position="488"/>
        <end position="620"/>
    </location>
</feature>
<evidence type="ECO:0000256" key="3">
    <source>
        <dbReference type="SAM" id="Coils"/>
    </source>
</evidence>
<protein>
    <submittedName>
        <fullName evidence="6">Janus kinase and microtubule-interacting protein</fullName>
    </submittedName>
</protein>
<evidence type="ECO:0000256" key="4">
    <source>
        <dbReference type="SAM" id="MobiDB-lite"/>
    </source>
</evidence>
<feature type="coiled-coil region" evidence="3">
    <location>
        <begin position="52"/>
        <end position="79"/>
    </location>
</feature>
<accession>A0A9W9YE69</accession>
<dbReference type="PANTHER" id="PTHR18935:SF8">
    <property type="entry name" value="GOLGIN SUBFAMILY A MEMBER 4-LIKE ISOFORM X1"/>
    <property type="match status" value="1"/>
</dbReference>
<keyword evidence="6" id="KW-0808">Transferase</keyword>
<reference evidence="6" key="1">
    <citation type="submission" date="2023-01" db="EMBL/GenBank/DDBJ databases">
        <title>Genome assembly of the deep-sea coral Lophelia pertusa.</title>
        <authorList>
            <person name="Herrera S."/>
            <person name="Cordes E."/>
        </authorList>
    </citation>
    <scope>NUCLEOTIDE SEQUENCE</scope>
    <source>
        <strain evidence="6">USNM1676648</strain>
        <tissue evidence="6">Polyp</tissue>
    </source>
</reference>
<dbReference type="GO" id="GO:0019900">
    <property type="term" value="F:kinase binding"/>
    <property type="evidence" value="ECO:0007669"/>
    <property type="project" value="InterPro"/>
</dbReference>
<evidence type="ECO:0000256" key="2">
    <source>
        <dbReference type="ARBA" id="ARBA00023054"/>
    </source>
</evidence>
<comment type="caution">
    <text evidence="6">The sequence shown here is derived from an EMBL/GenBank/DDBJ whole genome shotgun (WGS) entry which is preliminary data.</text>
</comment>
<name>A0A9W9YE69_9CNID</name>
<keyword evidence="2 3" id="KW-0175">Coiled coil</keyword>
<evidence type="ECO:0000256" key="1">
    <source>
        <dbReference type="ARBA" id="ARBA00005239"/>
    </source>
</evidence>
<feature type="region of interest" description="Disordered" evidence="4">
    <location>
        <begin position="1"/>
        <end position="41"/>
    </location>
</feature>
<keyword evidence="7" id="KW-1185">Reference proteome</keyword>
<gene>
    <name evidence="6" type="primary">JAKMIP3</name>
    <name evidence="6" type="ORF">OS493_011895</name>
</gene>
<feature type="coiled-coil region" evidence="3">
    <location>
        <begin position="171"/>
        <end position="255"/>
    </location>
</feature>
<feature type="region of interest" description="Disordered" evidence="4">
    <location>
        <begin position="292"/>
        <end position="312"/>
    </location>
</feature>
<dbReference type="InterPro" id="IPR031994">
    <property type="entry name" value="JAKMIP_C"/>
</dbReference>
<dbReference type="OrthoDB" id="5986391at2759"/>
<feature type="coiled-coil region" evidence="3">
    <location>
        <begin position="1021"/>
        <end position="1210"/>
    </location>
</feature>
<proteinExistence type="inferred from homology"/>
<dbReference type="Proteomes" id="UP001163046">
    <property type="component" value="Unassembled WGS sequence"/>
</dbReference>
<feature type="compositionally biased region" description="Basic and acidic residues" evidence="4">
    <location>
        <begin position="13"/>
        <end position="22"/>
    </location>
</feature>
<feature type="compositionally biased region" description="Polar residues" evidence="4">
    <location>
        <begin position="23"/>
        <end position="41"/>
    </location>
</feature>
<feature type="compositionally biased region" description="Basic and acidic residues" evidence="4">
    <location>
        <begin position="397"/>
        <end position="414"/>
    </location>
</feature>
<dbReference type="GO" id="GO:0016301">
    <property type="term" value="F:kinase activity"/>
    <property type="evidence" value="ECO:0007669"/>
    <property type="project" value="UniProtKB-KW"/>
</dbReference>
<feature type="region of interest" description="Disordered" evidence="4">
    <location>
        <begin position="392"/>
        <end position="422"/>
    </location>
</feature>